<dbReference type="AlphaFoldDB" id="A0A9W8EBL3"/>
<dbReference type="InterPro" id="IPR035979">
    <property type="entry name" value="RBD_domain_sf"/>
</dbReference>
<organism evidence="5 6">
    <name type="scientific">Dimargaris verticillata</name>
    <dbReference type="NCBI Taxonomy" id="2761393"/>
    <lineage>
        <taxon>Eukaryota</taxon>
        <taxon>Fungi</taxon>
        <taxon>Fungi incertae sedis</taxon>
        <taxon>Zoopagomycota</taxon>
        <taxon>Kickxellomycotina</taxon>
        <taxon>Dimargaritomycetes</taxon>
        <taxon>Dimargaritales</taxon>
        <taxon>Dimargaritaceae</taxon>
        <taxon>Dimargaris</taxon>
    </lineage>
</organism>
<dbReference type="PROSITE" id="PS50102">
    <property type="entry name" value="RRM"/>
    <property type="match status" value="1"/>
</dbReference>
<dbReference type="Pfam" id="PF00076">
    <property type="entry name" value="RRM_1"/>
    <property type="match status" value="1"/>
</dbReference>
<dbReference type="PANTHER" id="PTHR47640:SF11">
    <property type="entry name" value="RNA-BINDING PROTEIN 42"/>
    <property type="match status" value="1"/>
</dbReference>
<feature type="region of interest" description="Disordered" evidence="3">
    <location>
        <begin position="1"/>
        <end position="43"/>
    </location>
</feature>
<feature type="compositionally biased region" description="Low complexity" evidence="3">
    <location>
        <begin position="102"/>
        <end position="111"/>
    </location>
</feature>
<dbReference type="Proteomes" id="UP001151582">
    <property type="component" value="Unassembled WGS sequence"/>
</dbReference>
<dbReference type="InterPro" id="IPR050825">
    <property type="entry name" value="RBM42_RBP45_47-like"/>
</dbReference>
<dbReference type="SUPFAM" id="SSF54928">
    <property type="entry name" value="RNA-binding domain, RBD"/>
    <property type="match status" value="1"/>
</dbReference>
<sequence length="259" mass="28876">MDSRKRPYRPSQHRQHPYNRPPRPQPAEFPQPGYSGPSPAKTANYDANAFAQYGYDPNSAAYYYGAYTQPGTEYAAPVAAAYYSPAGPTSSQPGTANAQTIGPMYPGTTPYGPLPPGTATPSGGESSTSSKPKKRKIVRAAGGEIWEDNTLNEWDENDYRLFAGDLGNEVTDDMLTKAFSKYPTFLKAKVVRDKKTGKTRGFGFISFKDPTDYSKAWREMNGKYVGNRPIKLRKSTWKDRNIDKKRLKNGEILLMPRHQ</sequence>
<dbReference type="InterPro" id="IPR012677">
    <property type="entry name" value="Nucleotide-bd_a/b_plait_sf"/>
</dbReference>
<feature type="domain" description="RRM" evidence="4">
    <location>
        <begin position="159"/>
        <end position="237"/>
    </location>
</feature>
<dbReference type="GO" id="GO:0003729">
    <property type="term" value="F:mRNA binding"/>
    <property type="evidence" value="ECO:0007669"/>
    <property type="project" value="InterPro"/>
</dbReference>
<dbReference type="InterPro" id="IPR000504">
    <property type="entry name" value="RRM_dom"/>
</dbReference>
<evidence type="ECO:0000313" key="6">
    <source>
        <dbReference type="Proteomes" id="UP001151582"/>
    </source>
</evidence>
<gene>
    <name evidence="5" type="ORF">H4R34_000187</name>
</gene>
<evidence type="ECO:0000256" key="3">
    <source>
        <dbReference type="SAM" id="MobiDB-lite"/>
    </source>
</evidence>
<protein>
    <recommendedName>
        <fullName evidence="4">RRM domain-containing protein</fullName>
    </recommendedName>
</protein>
<name>A0A9W8EBL3_9FUNG</name>
<feature type="compositionally biased region" description="Basic residues" evidence="3">
    <location>
        <begin position="1"/>
        <end position="17"/>
    </location>
</feature>
<keyword evidence="6" id="KW-1185">Reference proteome</keyword>
<feature type="compositionally biased region" description="Pro residues" evidence="3">
    <location>
        <begin position="19"/>
        <end position="29"/>
    </location>
</feature>
<dbReference type="PANTHER" id="PTHR47640">
    <property type="entry name" value="TRNA SELENOCYSTEINE 1-ASSOCIATED PROTEIN 1-RELATED-RELATED"/>
    <property type="match status" value="1"/>
</dbReference>
<dbReference type="SMART" id="SM00360">
    <property type="entry name" value="RRM"/>
    <property type="match status" value="1"/>
</dbReference>
<dbReference type="OrthoDB" id="1749473at2759"/>
<keyword evidence="1 2" id="KW-0694">RNA-binding</keyword>
<evidence type="ECO:0000313" key="5">
    <source>
        <dbReference type="EMBL" id="KAJ1985228.1"/>
    </source>
</evidence>
<feature type="region of interest" description="Disordered" evidence="3">
    <location>
        <begin position="85"/>
        <end position="135"/>
    </location>
</feature>
<dbReference type="CDD" id="cd12383">
    <property type="entry name" value="RRM_RBM42"/>
    <property type="match status" value="1"/>
</dbReference>
<evidence type="ECO:0000259" key="4">
    <source>
        <dbReference type="PROSITE" id="PS50102"/>
    </source>
</evidence>
<accession>A0A9W8EBL3</accession>
<proteinExistence type="predicted"/>
<evidence type="ECO:0000256" key="1">
    <source>
        <dbReference type="ARBA" id="ARBA00022884"/>
    </source>
</evidence>
<reference evidence="5" key="1">
    <citation type="submission" date="2022-07" db="EMBL/GenBank/DDBJ databases">
        <title>Phylogenomic reconstructions and comparative analyses of Kickxellomycotina fungi.</title>
        <authorList>
            <person name="Reynolds N.K."/>
            <person name="Stajich J.E."/>
            <person name="Barry K."/>
            <person name="Grigoriev I.V."/>
            <person name="Crous P."/>
            <person name="Smith M.E."/>
        </authorList>
    </citation>
    <scope>NUCLEOTIDE SEQUENCE</scope>
    <source>
        <strain evidence="5">RSA 567</strain>
    </source>
</reference>
<dbReference type="InterPro" id="IPR034215">
    <property type="entry name" value="RBM42_RRM"/>
</dbReference>
<dbReference type="EMBL" id="JANBQB010000003">
    <property type="protein sequence ID" value="KAJ1985228.1"/>
    <property type="molecule type" value="Genomic_DNA"/>
</dbReference>
<feature type="compositionally biased region" description="Polar residues" evidence="3">
    <location>
        <begin position="89"/>
        <end position="100"/>
    </location>
</feature>
<evidence type="ECO:0000256" key="2">
    <source>
        <dbReference type="PROSITE-ProRule" id="PRU00176"/>
    </source>
</evidence>
<dbReference type="Gene3D" id="3.30.70.330">
    <property type="match status" value="1"/>
</dbReference>
<comment type="caution">
    <text evidence="5">The sequence shown here is derived from an EMBL/GenBank/DDBJ whole genome shotgun (WGS) entry which is preliminary data.</text>
</comment>